<keyword evidence="8" id="KW-0067">ATP-binding</keyword>
<evidence type="ECO:0000256" key="5">
    <source>
        <dbReference type="ARBA" id="ARBA00022679"/>
    </source>
</evidence>
<accession>A0ABP3XUC7</accession>
<dbReference type="EMBL" id="BAAAFG010000015">
    <property type="protein sequence ID" value="GAA0872845.1"/>
    <property type="molecule type" value="Genomic_DNA"/>
</dbReference>
<dbReference type="Gene3D" id="6.10.340.10">
    <property type="match status" value="1"/>
</dbReference>
<dbReference type="InterPro" id="IPR005467">
    <property type="entry name" value="His_kinase_dom"/>
</dbReference>
<evidence type="ECO:0000259" key="12">
    <source>
        <dbReference type="PROSITE" id="PS50885"/>
    </source>
</evidence>
<keyword evidence="9" id="KW-0902">Two-component regulatory system</keyword>
<dbReference type="Pfam" id="PF00512">
    <property type="entry name" value="HisKA"/>
    <property type="match status" value="1"/>
</dbReference>
<evidence type="ECO:0000313" key="13">
    <source>
        <dbReference type="EMBL" id="GAA0872845.1"/>
    </source>
</evidence>
<dbReference type="SUPFAM" id="SSF47384">
    <property type="entry name" value="Homodimeric domain of signal transducing histidine kinase"/>
    <property type="match status" value="1"/>
</dbReference>
<evidence type="ECO:0000256" key="7">
    <source>
        <dbReference type="ARBA" id="ARBA00022777"/>
    </source>
</evidence>
<feature type="transmembrane region" description="Helical" evidence="10">
    <location>
        <begin position="12"/>
        <end position="35"/>
    </location>
</feature>
<dbReference type="SMART" id="SM00388">
    <property type="entry name" value="HisKA"/>
    <property type="match status" value="1"/>
</dbReference>
<evidence type="ECO:0000313" key="14">
    <source>
        <dbReference type="Proteomes" id="UP001500507"/>
    </source>
</evidence>
<evidence type="ECO:0000256" key="3">
    <source>
        <dbReference type="ARBA" id="ARBA00012438"/>
    </source>
</evidence>
<dbReference type="SUPFAM" id="SSF55874">
    <property type="entry name" value="ATPase domain of HSP90 chaperone/DNA topoisomerase II/histidine kinase"/>
    <property type="match status" value="1"/>
</dbReference>
<dbReference type="RefSeq" id="WP_343767320.1">
    <property type="nucleotide sequence ID" value="NZ_BAAAFG010000015.1"/>
</dbReference>
<dbReference type="InterPro" id="IPR036890">
    <property type="entry name" value="HATPase_C_sf"/>
</dbReference>
<dbReference type="InterPro" id="IPR004358">
    <property type="entry name" value="Sig_transdc_His_kin-like_C"/>
</dbReference>
<evidence type="ECO:0000256" key="9">
    <source>
        <dbReference type="ARBA" id="ARBA00023012"/>
    </source>
</evidence>
<dbReference type="PRINTS" id="PR00344">
    <property type="entry name" value="BCTRLSENSOR"/>
</dbReference>
<keyword evidence="10" id="KW-0472">Membrane</keyword>
<dbReference type="EC" id="2.7.13.3" evidence="3"/>
<evidence type="ECO:0000256" key="4">
    <source>
        <dbReference type="ARBA" id="ARBA00022553"/>
    </source>
</evidence>
<keyword evidence="10" id="KW-1133">Transmembrane helix</keyword>
<keyword evidence="6" id="KW-0547">Nucleotide-binding</keyword>
<evidence type="ECO:0000256" key="6">
    <source>
        <dbReference type="ARBA" id="ARBA00022741"/>
    </source>
</evidence>
<reference evidence="14" key="1">
    <citation type="journal article" date="2019" name="Int. J. Syst. Evol. Microbiol.">
        <title>The Global Catalogue of Microorganisms (GCM) 10K type strain sequencing project: providing services to taxonomists for standard genome sequencing and annotation.</title>
        <authorList>
            <consortium name="The Broad Institute Genomics Platform"/>
            <consortium name="The Broad Institute Genome Sequencing Center for Infectious Disease"/>
            <person name="Wu L."/>
            <person name="Ma J."/>
        </authorList>
    </citation>
    <scope>NUCLEOTIDE SEQUENCE [LARGE SCALE GENOMIC DNA]</scope>
    <source>
        <strain evidence="14">JCM 16082</strain>
    </source>
</reference>
<organism evidence="13 14">
    <name type="scientific">Gangjinia marincola</name>
    <dbReference type="NCBI Taxonomy" id="578463"/>
    <lineage>
        <taxon>Bacteria</taxon>
        <taxon>Pseudomonadati</taxon>
        <taxon>Bacteroidota</taxon>
        <taxon>Flavobacteriia</taxon>
        <taxon>Flavobacteriales</taxon>
        <taxon>Flavobacteriaceae</taxon>
        <taxon>Gangjinia</taxon>
    </lineage>
</organism>
<name>A0ABP3XUC7_9FLAO</name>
<dbReference type="Pfam" id="PF02518">
    <property type="entry name" value="HATPase_c"/>
    <property type="match status" value="1"/>
</dbReference>
<dbReference type="InterPro" id="IPR036097">
    <property type="entry name" value="HisK_dim/P_sf"/>
</dbReference>
<dbReference type="GO" id="GO:0016301">
    <property type="term" value="F:kinase activity"/>
    <property type="evidence" value="ECO:0007669"/>
    <property type="project" value="UniProtKB-KW"/>
</dbReference>
<dbReference type="InterPro" id="IPR003661">
    <property type="entry name" value="HisK_dim/P_dom"/>
</dbReference>
<evidence type="ECO:0000256" key="8">
    <source>
        <dbReference type="ARBA" id="ARBA00022840"/>
    </source>
</evidence>
<dbReference type="CDD" id="cd00082">
    <property type="entry name" value="HisKA"/>
    <property type="match status" value="1"/>
</dbReference>
<keyword evidence="4" id="KW-0597">Phosphoprotein</keyword>
<keyword evidence="10" id="KW-0812">Transmembrane</keyword>
<dbReference type="CDD" id="cd00075">
    <property type="entry name" value="HATPase"/>
    <property type="match status" value="1"/>
</dbReference>
<dbReference type="InterPro" id="IPR003594">
    <property type="entry name" value="HATPase_dom"/>
</dbReference>
<gene>
    <name evidence="13" type="ORF">GCM10009117_19920</name>
</gene>
<dbReference type="PANTHER" id="PTHR43065:SF10">
    <property type="entry name" value="PEROXIDE STRESS-ACTIVATED HISTIDINE KINASE MAK3"/>
    <property type="match status" value="1"/>
</dbReference>
<dbReference type="PROSITE" id="PS50109">
    <property type="entry name" value="HIS_KIN"/>
    <property type="match status" value="1"/>
</dbReference>
<comment type="caution">
    <text evidence="13">The sequence shown here is derived from an EMBL/GenBank/DDBJ whole genome shotgun (WGS) entry which is preliminary data.</text>
</comment>
<evidence type="ECO:0000256" key="2">
    <source>
        <dbReference type="ARBA" id="ARBA00004370"/>
    </source>
</evidence>
<keyword evidence="7 13" id="KW-0418">Kinase</keyword>
<feature type="transmembrane region" description="Helical" evidence="10">
    <location>
        <begin position="191"/>
        <end position="210"/>
    </location>
</feature>
<dbReference type="Proteomes" id="UP001500507">
    <property type="component" value="Unassembled WGS sequence"/>
</dbReference>
<proteinExistence type="predicted"/>
<dbReference type="PROSITE" id="PS50885">
    <property type="entry name" value="HAMP"/>
    <property type="match status" value="1"/>
</dbReference>
<dbReference type="Gene3D" id="1.10.287.130">
    <property type="match status" value="1"/>
</dbReference>
<feature type="domain" description="HAMP" evidence="12">
    <location>
        <begin position="208"/>
        <end position="261"/>
    </location>
</feature>
<dbReference type="SMART" id="SM00387">
    <property type="entry name" value="HATPase_c"/>
    <property type="match status" value="1"/>
</dbReference>
<evidence type="ECO:0000256" key="10">
    <source>
        <dbReference type="SAM" id="Phobius"/>
    </source>
</evidence>
<evidence type="ECO:0000256" key="1">
    <source>
        <dbReference type="ARBA" id="ARBA00000085"/>
    </source>
</evidence>
<dbReference type="Gene3D" id="3.30.565.10">
    <property type="entry name" value="Histidine kinase-like ATPase, C-terminal domain"/>
    <property type="match status" value="1"/>
</dbReference>
<dbReference type="PANTHER" id="PTHR43065">
    <property type="entry name" value="SENSOR HISTIDINE KINASE"/>
    <property type="match status" value="1"/>
</dbReference>
<comment type="subcellular location">
    <subcellularLocation>
        <location evidence="2">Membrane</location>
    </subcellularLocation>
</comment>
<dbReference type="InterPro" id="IPR003660">
    <property type="entry name" value="HAMP_dom"/>
</dbReference>
<keyword evidence="5" id="KW-0808">Transferase</keyword>
<evidence type="ECO:0000259" key="11">
    <source>
        <dbReference type="PROSITE" id="PS50109"/>
    </source>
</evidence>
<comment type="catalytic activity">
    <reaction evidence="1">
        <text>ATP + protein L-histidine = ADP + protein N-phospho-L-histidine.</text>
        <dbReference type="EC" id="2.7.13.3"/>
    </reaction>
</comment>
<feature type="domain" description="Histidine kinase" evidence="11">
    <location>
        <begin position="278"/>
        <end position="486"/>
    </location>
</feature>
<sequence length="488" mass="55637">MGISNLSLRNRIFFTMILLVLGASILIAGVTIYQYNEEASDYHTDRLERKEEAVKEEIAYVLRNTTFEVVARKLPIIFKEKGDIFRIAEVHNLPINLYDLEGSFLVKSKQSFFIDTTNKQLDRKVLDDLKSSSDKRVLYRTEKAGETFVTSYSYVTDNKFKPLAILNIPYAEDDDFITRELTEFLQRLGEVYLFMLLVAILLAYFLSNYITKSIKTISDKITKTRLDQRNEKIEIANAGQEMSALITAYNGMIDELEESAVKLASSEREQAWREMAKQVAHEIKNPLTPMRLSVQNFQRRFDPKDPQIDEKVDDFSKTLIQQIDTMSNIASAFSNFAKMPAQQKEELNVTEITRLALDIFDEDYIHFSAEKEEIKAVFDRTQLIRVVTNLVKNAKQAITQTDYPSIYVSVTTKGDKVHIDVADNGAGITEENKPKIFEPKFTTKSSGMGLGLAMVKNIVETYNGTITFTSQEGKGTTFTVCFPIISDE</sequence>
<keyword evidence="14" id="KW-1185">Reference proteome</keyword>
<protein>
    <recommendedName>
        <fullName evidence="3">histidine kinase</fullName>
        <ecNumber evidence="3">2.7.13.3</ecNumber>
    </recommendedName>
</protein>